<dbReference type="AlphaFoldDB" id="A0A0F1BEE5"/>
<sequence length="197" mass="21892">MIELQHRAMPTPALTQYRTANPAATAADFDSTAFKAVKDAVKADLHQDQGVLCVYCEQHLKSTEGQVEHIKPKAGANAHPHLCFDYYNYAHSCINNQTCGQRKGNGLLPIEPGPSCNQQWAIASSSGWVEPLPTLTRRLRHPVVQTRDMLGLNKDPNLVSERKKWFTQAVTVLKTAPDDFDQFLRLAPFRALIAASI</sequence>
<dbReference type="PATRIC" id="fig|1619248.3.peg.1394"/>
<organism evidence="1 2">
    <name type="scientific">Enterobacter sichuanensis</name>
    <dbReference type="NCBI Taxonomy" id="2071710"/>
    <lineage>
        <taxon>Bacteria</taxon>
        <taxon>Pseudomonadati</taxon>
        <taxon>Pseudomonadota</taxon>
        <taxon>Gammaproteobacteria</taxon>
        <taxon>Enterobacterales</taxon>
        <taxon>Enterobacteriaceae</taxon>
        <taxon>Enterobacter</taxon>
        <taxon>Enterobacter cloacae complex</taxon>
    </lineage>
</organism>
<proteinExistence type="predicted"/>
<evidence type="ECO:0000313" key="1">
    <source>
        <dbReference type="EMBL" id="KJN32671.1"/>
    </source>
</evidence>
<protein>
    <recommendedName>
        <fullName evidence="3">TIGR02646 family protein</fullName>
    </recommendedName>
</protein>
<accession>A0A0F1BEE5</accession>
<dbReference type="RefSeq" id="WP_045284470.1">
    <property type="nucleotide sequence ID" value="NZ_JZYX01000002.1"/>
</dbReference>
<gene>
    <name evidence="1" type="ORF">SS37_01310</name>
</gene>
<comment type="caution">
    <text evidence="1">The sequence shown here is derived from an EMBL/GenBank/DDBJ whole genome shotgun (WGS) entry which is preliminary data.</text>
</comment>
<name>A0A0F1BEE5_9ENTR</name>
<dbReference type="OrthoDB" id="4427988at2"/>
<dbReference type="EMBL" id="JZYX01000002">
    <property type="protein sequence ID" value="KJN32671.1"/>
    <property type="molecule type" value="Genomic_DNA"/>
</dbReference>
<dbReference type="Proteomes" id="UP000033352">
    <property type="component" value="Unassembled WGS sequence"/>
</dbReference>
<evidence type="ECO:0000313" key="2">
    <source>
        <dbReference type="Proteomes" id="UP000033352"/>
    </source>
</evidence>
<evidence type="ECO:0008006" key="3">
    <source>
        <dbReference type="Google" id="ProtNLM"/>
    </source>
</evidence>
<reference evidence="1 2" key="1">
    <citation type="submission" date="2015-03" db="EMBL/GenBank/DDBJ databases">
        <authorList>
            <person name="McCorrison J."/>
            <person name="Sanka R."/>
            <person name="Adams M."/>
            <person name="Brinkac L."/>
            <person name="Nierman W."/>
            <person name="Sutton G."/>
            <person name="Nelson K."/>
            <person name="Kiedrowski L."/>
            <person name="Guerrero D."/>
            <person name="Bonomo R."/>
        </authorList>
    </citation>
    <scope>NUCLEOTIDE SEQUENCE [LARGE SCALE GENOMIC DNA]</scope>
    <source>
        <strain evidence="1 2">35699</strain>
    </source>
</reference>